<reference evidence="1 2" key="1">
    <citation type="journal article" date="2024" name="BMC Genomics">
        <title>De novo assembly and annotation of Popillia japonica's genome with initial clues to its potential as an invasive pest.</title>
        <authorList>
            <person name="Cucini C."/>
            <person name="Boschi S."/>
            <person name="Funari R."/>
            <person name="Cardaioli E."/>
            <person name="Iannotti N."/>
            <person name="Marturano G."/>
            <person name="Paoli F."/>
            <person name="Bruttini M."/>
            <person name="Carapelli A."/>
            <person name="Frati F."/>
            <person name="Nardi F."/>
        </authorList>
    </citation>
    <scope>NUCLEOTIDE SEQUENCE [LARGE SCALE GENOMIC DNA]</scope>
    <source>
        <strain evidence="1">DMR45628</strain>
    </source>
</reference>
<dbReference type="AlphaFoldDB" id="A0AAW1N850"/>
<sequence>MGQYFYYFGTNTIICISEEKKNVRRRRGITARIWCVLHTQALLFIKHRIYTSFRSKTGSCCTQFELLSEYRVINDKPYNTIGIHPFLV</sequence>
<evidence type="ECO:0000313" key="2">
    <source>
        <dbReference type="Proteomes" id="UP001458880"/>
    </source>
</evidence>
<comment type="caution">
    <text evidence="1">The sequence shown here is derived from an EMBL/GenBank/DDBJ whole genome shotgun (WGS) entry which is preliminary data.</text>
</comment>
<protein>
    <submittedName>
        <fullName evidence="1">Uncharacterized protein</fullName>
    </submittedName>
</protein>
<organism evidence="1 2">
    <name type="scientific">Popillia japonica</name>
    <name type="common">Japanese beetle</name>
    <dbReference type="NCBI Taxonomy" id="7064"/>
    <lineage>
        <taxon>Eukaryota</taxon>
        <taxon>Metazoa</taxon>
        <taxon>Ecdysozoa</taxon>
        <taxon>Arthropoda</taxon>
        <taxon>Hexapoda</taxon>
        <taxon>Insecta</taxon>
        <taxon>Pterygota</taxon>
        <taxon>Neoptera</taxon>
        <taxon>Endopterygota</taxon>
        <taxon>Coleoptera</taxon>
        <taxon>Polyphaga</taxon>
        <taxon>Scarabaeiformia</taxon>
        <taxon>Scarabaeidae</taxon>
        <taxon>Rutelinae</taxon>
        <taxon>Popillia</taxon>
    </lineage>
</organism>
<gene>
    <name evidence="1" type="ORF">QE152_g1405</name>
</gene>
<keyword evidence="2" id="KW-1185">Reference proteome</keyword>
<evidence type="ECO:0000313" key="1">
    <source>
        <dbReference type="EMBL" id="KAK9754384.1"/>
    </source>
</evidence>
<accession>A0AAW1N850</accession>
<dbReference type="Proteomes" id="UP001458880">
    <property type="component" value="Unassembled WGS sequence"/>
</dbReference>
<dbReference type="EMBL" id="JASPKY010000008">
    <property type="protein sequence ID" value="KAK9754384.1"/>
    <property type="molecule type" value="Genomic_DNA"/>
</dbReference>
<proteinExistence type="predicted"/>
<name>A0AAW1N850_POPJA</name>